<comment type="caution">
    <text evidence="10">The sequence shown here is derived from an EMBL/GenBank/DDBJ whole genome shotgun (WGS) entry which is preliminary data.</text>
</comment>
<evidence type="ECO:0000256" key="6">
    <source>
        <dbReference type="ARBA" id="ARBA00038076"/>
    </source>
</evidence>
<dbReference type="GO" id="GO:0005886">
    <property type="term" value="C:plasma membrane"/>
    <property type="evidence" value="ECO:0007669"/>
    <property type="project" value="UniProtKB-SubCell"/>
</dbReference>
<reference evidence="10" key="1">
    <citation type="submission" date="2020-06" db="EMBL/GenBank/DDBJ databases">
        <title>Legume-microbial interactions unlock mineral nutrients during tropical forest succession.</title>
        <authorList>
            <person name="Epihov D.Z."/>
        </authorList>
    </citation>
    <scope>NUCLEOTIDE SEQUENCE [LARGE SCALE GENOMIC DNA]</scope>
    <source>
        <strain evidence="10">Pan2503</strain>
    </source>
</reference>
<feature type="domain" description="MacB-like periplasmic core" evidence="9">
    <location>
        <begin position="244"/>
        <end position="443"/>
    </location>
</feature>
<name>A0A7V8NR70_9BACT</name>
<keyword evidence="3 7" id="KW-0812">Transmembrane</keyword>
<accession>A0A7V8NR70</accession>
<comment type="similarity">
    <text evidence="6">Belongs to the ABC-4 integral membrane protein family.</text>
</comment>
<feature type="transmembrane region" description="Helical" evidence="7">
    <location>
        <begin position="505"/>
        <end position="527"/>
    </location>
</feature>
<dbReference type="PANTHER" id="PTHR30572">
    <property type="entry name" value="MEMBRANE COMPONENT OF TRANSPORTER-RELATED"/>
    <property type="match status" value="1"/>
</dbReference>
<gene>
    <name evidence="10" type="ORF">HRJ53_12665</name>
</gene>
<evidence type="ECO:0000256" key="2">
    <source>
        <dbReference type="ARBA" id="ARBA00022475"/>
    </source>
</evidence>
<sequence length="557" mass="59806">MMMQPQLLPGRNFLESVNDAALLLIGRLKPGVTIEQARTNVNEVVKRALTVTLEARMSPDDRNAVQNTKIAVAVLPGSRGLSRLRQEFSTPLLLLLGMVALVLLVACVNVANLMLARSEARRREIAVRAAMGAGPGRIVRQLLTESVLVALLGGALGLLMAQWASAVLVSLADTGDQRRLSLGLDWRVLGFTGGICLSAAVVFGLAPALRFLNVKPGAALKQGGRGAGTGPKSSFPRILISAQIALGALVLMTAGLLVRSLRNLQEADLGYRRDRLLLARVDILESGYRGAAIQNLTRELIDRFAALPGVRSVTVSSNGLFSGDESSDAIRVDGVASANQLDNVTADDEVGPNYFSTIGDPIVLGREISSQDLARAAHVAVVNETFAKFYFGGRNPIGHKITIEDSQHPETFEIVGVARDVHDHSVRDAVRRRMYAPLTSAGFDDLGAYNFEIRAVGDSHVLVNSIRTTIRNLNPDLVVDNIKTASELVTDTLSSQVLMAELSTFFGGLVLVLVCVGLYGSMTYAVARRTREIGVRMALGAPREGLIWMVTREACIE</sequence>
<dbReference type="InterPro" id="IPR003838">
    <property type="entry name" value="ABC3_permease_C"/>
</dbReference>
<feature type="transmembrane region" description="Helical" evidence="7">
    <location>
        <begin position="147"/>
        <end position="168"/>
    </location>
</feature>
<dbReference type="EMBL" id="JACDQQ010001235">
    <property type="protein sequence ID" value="MBA0085842.1"/>
    <property type="molecule type" value="Genomic_DNA"/>
</dbReference>
<keyword evidence="11" id="KW-1185">Reference proteome</keyword>
<evidence type="ECO:0000256" key="5">
    <source>
        <dbReference type="ARBA" id="ARBA00023136"/>
    </source>
</evidence>
<evidence type="ECO:0000313" key="10">
    <source>
        <dbReference type="EMBL" id="MBA0085842.1"/>
    </source>
</evidence>
<feature type="non-terminal residue" evidence="10">
    <location>
        <position position="557"/>
    </location>
</feature>
<evidence type="ECO:0000256" key="7">
    <source>
        <dbReference type="SAM" id="Phobius"/>
    </source>
</evidence>
<dbReference type="Pfam" id="PF12704">
    <property type="entry name" value="MacB_PCD"/>
    <property type="match status" value="1"/>
</dbReference>
<dbReference type="PANTHER" id="PTHR30572:SF4">
    <property type="entry name" value="ABC TRANSPORTER PERMEASE YTRF"/>
    <property type="match status" value="1"/>
</dbReference>
<dbReference type="Proteomes" id="UP000567293">
    <property type="component" value="Unassembled WGS sequence"/>
</dbReference>
<feature type="transmembrane region" description="Helical" evidence="7">
    <location>
        <begin position="92"/>
        <end position="115"/>
    </location>
</feature>
<organism evidence="10 11">
    <name type="scientific">Candidatus Acidiferrum panamense</name>
    <dbReference type="NCBI Taxonomy" id="2741543"/>
    <lineage>
        <taxon>Bacteria</taxon>
        <taxon>Pseudomonadati</taxon>
        <taxon>Acidobacteriota</taxon>
        <taxon>Terriglobia</taxon>
        <taxon>Candidatus Acidiferrales</taxon>
        <taxon>Candidatus Acidiferrum</taxon>
    </lineage>
</organism>
<dbReference type="InterPro" id="IPR050250">
    <property type="entry name" value="Macrolide_Exporter_MacB"/>
</dbReference>
<evidence type="ECO:0000259" key="9">
    <source>
        <dbReference type="Pfam" id="PF12704"/>
    </source>
</evidence>
<feature type="domain" description="ABC3 transporter permease C-terminal" evidence="8">
    <location>
        <begin position="505"/>
        <end position="554"/>
    </location>
</feature>
<dbReference type="InterPro" id="IPR025857">
    <property type="entry name" value="MacB_PCD"/>
</dbReference>
<feature type="transmembrane region" description="Helical" evidence="7">
    <location>
        <begin position="188"/>
        <end position="212"/>
    </location>
</feature>
<feature type="domain" description="ABC3 transporter permease C-terminal" evidence="8">
    <location>
        <begin position="98"/>
        <end position="216"/>
    </location>
</feature>
<dbReference type="GO" id="GO:0022857">
    <property type="term" value="F:transmembrane transporter activity"/>
    <property type="evidence" value="ECO:0007669"/>
    <property type="project" value="TreeGrafter"/>
</dbReference>
<evidence type="ECO:0000256" key="4">
    <source>
        <dbReference type="ARBA" id="ARBA00022989"/>
    </source>
</evidence>
<keyword evidence="4 7" id="KW-1133">Transmembrane helix</keyword>
<keyword evidence="5 7" id="KW-0472">Membrane</keyword>
<evidence type="ECO:0000313" key="11">
    <source>
        <dbReference type="Proteomes" id="UP000567293"/>
    </source>
</evidence>
<evidence type="ECO:0000256" key="3">
    <source>
        <dbReference type="ARBA" id="ARBA00022692"/>
    </source>
</evidence>
<comment type="subcellular location">
    <subcellularLocation>
        <location evidence="1">Cell membrane</location>
        <topology evidence="1">Multi-pass membrane protein</topology>
    </subcellularLocation>
</comment>
<dbReference type="AlphaFoldDB" id="A0A7V8NR70"/>
<keyword evidence="2" id="KW-1003">Cell membrane</keyword>
<feature type="transmembrane region" description="Helical" evidence="7">
    <location>
        <begin position="238"/>
        <end position="258"/>
    </location>
</feature>
<dbReference type="Pfam" id="PF02687">
    <property type="entry name" value="FtsX"/>
    <property type="match status" value="2"/>
</dbReference>
<proteinExistence type="inferred from homology"/>
<evidence type="ECO:0000256" key="1">
    <source>
        <dbReference type="ARBA" id="ARBA00004651"/>
    </source>
</evidence>
<protein>
    <submittedName>
        <fullName evidence="10">ABC transporter permease</fullName>
    </submittedName>
</protein>
<evidence type="ECO:0000259" key="8">
    <source>
        <dbReference type="Pfam" id="PF02687"/>
    </source>
</evidence>